<dbReference type="InterPro" id="IPR032808">
    <property type="entry name" value="DoxX"/>
</dbReference>
<dbReference type="RefSeq" id="WP_127904922.1">
    <property type="nucleotide sequence ID" value="NZ_RQXX01000001.1"/>
</dbReference>
<gene>
    <name evidence="6" type="ORF">EKE94_02010</name>
</gene>
<evidence type="ECO:0000313" key="6">
    <source>
        <dbReference type="EMBL" id="RVV99480.1"/>
    </source>
</evidence>
<name>A0A438ALF1_9RHOB</name>
<keyword evidence="2 5" id="KW-0812">Transmembrane</keyword>
<dbReference type="EMBL" id="RQXX01000001">
    <property type="protein sequence ID" value="RVV99480.1"/>
    <property type="molecule type" value="Genomic_DNA"/>
</dbReference>
<reference evidence="6 7" key="1">
    <citation type="submission" date="2018-11" db="EMBL/GenBank/DDBJ databases">
        <title>Mesobaculum littorinae gen. nov., sp. nov., isolated from Littorina scabra that represents a novel genus of the order Rhodobacteraceae.</title>
        <authorList>
            <person name="Li F."/>
        </authorList>
    </citation>
    <scope>NUCLEOTIDE SEQUENCE [LARGE SCALE GENOMIC DNA]</scope>
    <source>
        <strain evidence="6 7">M0103</strain>
    </source>
</reference>
<dbReference type="OrthoDB" id="9810206at2"/>
<keyword evidence="3 5" id="KW-1133">Transmembrane helix</keyword>
<dbReference type="AlphaFoldDB" id="A0A438ALF1"/>
<dbReference type="Pfam" id="PF07681">
    <property type="entry name" value="DoxX"/>
    <property type="match status" value="1"/>
</dbReference>
<evidence type="ECO:0000256" key="3">
    <source>
        <dbReference type="ARBA" id="ARBA00022989"/>
    </source>
</evidence>
<keyword evidence="7" id="KW-1185">Reference proteome</keyword>
<comment type="subcellular location">
    <subcellularLocation>
        <location evidence="1">Membrane</location>
        <topology evidence="1">Multi-pass membrane protein</topology>
    </subcellularLocation>
</comment>
<evidence type="ECO:0000313" key="7">
    <source>
        <dbReference type="Proteomes" id="UP000285908"/>
    </source>
</evidence>
<proteinExistence type="predicted"/>
<comment type="caution">
    <text evidence="6">The sequence shown here is derived from an EMBL/GenBank/DDBJ whole genome shotgun (WGS) entry which is preliminary data.</text>
</comment>
<keyword evidence="4 5" id="KW-0472">Membrane</keyword>
<feature type="transmembrane region" description="Helical" evidence="5">
    <location>
        <begin position="79"/>
        <end position="97"/>
    </location>
</feature>
<evidence type="ECO:0000256" key="1">
    <source>
        <dbReference type="ARBA" id="ARBA00004141"/>
    </source>
</evidence>
<feature type="transmembrane region" description="Helical" evidence="5">
    <location>
        <begin position="53"/>
        <end position="72"/>
    </location>
</feature>
<evidence type="ECO:0000256" key="4">
    <source>
        <dbReference type="ARBA" id="ARBA00023136"/>
    </source>
</evidence>
<evidence type="ECO:0000256" key="2">
    <source>
        <dbReference type="ARBA" id="ARBA00022692"/>
    </source>
</evidence>
<dbReference type="Proteomes" id="UP000285908">
    <property type="component" value="Unassembled WGS sequence"/>
</dbReference>
<protein>
    <submittedName>
        <fullName evidence="6">DoxX family membrane protein</fullName>
    </submittedName>
</protein>
<sequence>MTRAPSVQNLRPRKIADALGRWLLAALFLAGAAQKTADPQPVMQLLASKGLPAALVWPALAYNAAAGLCLALNLWRGPVALSLALYTAFTSWFHYIPADPWQMSIFVKNWAIAGGLLCVAAAPDPAR</sequence>
<organism evidence="6 7">
    <name type="scientific">Mesobaculum littorinae</name>
    <dbReference type="NCBI Taxonomy" id="2486419"/>
    <lineage>
        <taxon>Bacteria</taxon>
        <taxon>Pseudomonadati</taxon>
        <taxon>Pseudomonadota</taxon>
        <taxon>Alphaproteobacteria</taxon>
        <taxon>Rhodobacterales</taxon>
        <taxon>Roseobacteraceae</taxon>
        <taxon>Mesobaculum</taxon>
    </lineage>
</organism>
<accession>A0A438ALF1</accession>
<dbReference type="GO" id="GO:0016020">
    <property type="term" value="C:membrane"/>
    <property type="evidence" value="ECO:0007669"/>
    <property type="project" value="UniProtKB-SubCell"/>
</dbReference>
<evidence type="ECO:0000256" key="5">
    <source>
        <dbReference type="SAM" id="Phobius"/>
    </source>
</evidence>